<organism evidence="3 9">
    <name type="scientific">Bacteroides ovatus</name>
    <dbReference type="NCBI Taxonomy" id="28116"/>
    <lineage>
        <taxon>Bacteria</taxon>
        <taxon>Pseudomonadati</taxon>
        <taxon>Bacteroidota</taxon>
        <taxon>Bacteroidia</taxon>
        <taxon>Bacteroidales</taxon>
        <taxon>Bacteroidaceae</taxon>
        <taxon>Bacteroides</taxon>
    </lineage>
</organism>
<evidence type="ECO:0000313" key="8">
    <source>
        <dbReference type="Proteomes" id="UP000318823"/>
    </source>
</evidence>
<sequence>MEEQIKRAVRNLNISYVFFWVLPAFLLGAGEFELFPVGGLVDNASATYYFETVGILLTALCVPLSLKLFSLVLKKKIDHMTITLALKRYVQWNIVRLGVLEVAIVVNLLCYYLTLSSTGNLCMLIGLTASLFCLPSEKRLRNELHIAKEEKL</sequence>
<evidence type="ECO:0000313" key="11">
    <source>
        <dbReference type="Proteomes" id="UP000375690"/>
    </source>
</evidence>
<dbReference type="Proteomes" id="UP000435985">
    <property type="component" value="Unassembled WGS sequence"/>
</dbReference>
<reference evidence="7" key="2">
    <citation type="journal article" date="2018" name="Nature">
        <title>Human gut bacteria contain acquired interbacterial defence systems.</title>
        <authorList>
            <person name="Ross B.D."/>
            <person name="Verster A.J."/>
            <person name="Radey M.C."/>
            <person name="Schmidtke D.T."/>
            <person name="Pope C.E."/>
            <person name="Hoffman L.R."/>
            <person name="Hajjar A."/>
            <person name="Peterson S.B."/>
            <person name="Borenstein E."/>
            <person name="Mougous J."/>
        </authorList>
    </citation>
    <scope>NUCLEOTIDE SEQUENCE</scope>
    <source>
        <strain evidence="7">3725 D1 iv</strain>
    </source>
</reference>
<dbReference type="EMBL" id="VWFO01000006">
    <property type="protein sequence ID" value="KAA4665344.1"/>
    <property type="molecule type" value="Genomic_DNA"/>
</dbReference>
<dbReference type="EMBL" id="JAQNZF010000004">
    <property type="protein sequence ID" value="MDC2741375.1"/>
    <property type="molecule type" value="Genomic_DNA"/>
</dbReference>
<reference evidence="8" key="1">
    <citation type="journal article" date="2018" name="J. Anim. Genet.">
        <title>Acquired interbacterial defense systems protect against interspecies antagonism in the human gut microbiome.</title>
        <authorList>
            <person name="Ross B.D."/>
            <person name="Verster A.J."/>
            <person name="Radey M.C."/>
            <person name="Schmidtke D.T."/>
            <person name="Pope C.E."/>
            <person name="Hoffman L.R."/>
            <person name="Hajjar A."/>
            <person name="Peterson S.B."/>
            <person name="Borenstein E."/>
            <person name="Mougous J."/>
        </authorList>
    </citation>
    <scope>NUCLEOTIDE SEQUENCE [LARGE SCALE GENOMIC DNA]</scope>
    <source>
        <strain evidence="8">3725 D1 iv</strain>
    </source>
</reference>
<keyword evidence="1" id="KW-0472">Membrane</keyword>
<evidence type="ECO:0000313" key="3">
    <source>
        <dbReference type="EMBL" id="KAA3934328.1"/>
    </source>
</evidence>
<evidence type="ECO:0000313" key="12">
    <source>
        <dbReference type="Proteomes" id="UP000435985"/>
    </source>
</evidence>
<keyword evidence="1" id="KW-1133">Transmembrane helix</keyword>
<dbReference type="EMBL" id="VWFC01000002">
    <property type="protein sequence ID" value="KAB1330632.1"/>
    <property type="molecule type" value="Genomic_DNA"/>
</dbReference>
<reference evidence="9 10" key="3">
    <citation type="journal article" date="2019" name="Nat. Med.">
        <title>A library of human gut bacterial isolates paired with longitudinal multiomics data enables mechanistic microbiome research.</title>
        <authorList>
            <person name="Poyet M."/>
            <person name="Groussin M."/>
            <person name="Gibbons S.M."/>
            <person name="Avila-Pacheco J."/>
            <person name="Jiang X."/>
            <person name="Kearney S.M."/>
            <person name="Perrotta A.R."/>
            <person name="Berdy B."/>
            <person name="Zhao S."/>
            <person name="Lieberman T.D."/>
            <person name="Swanson P.K."/>
            <person name="Smith M."/>
            <person name="Roesemann S."/>
            <person name="Alexander J.E."/>
            <person name="Rich S.A."/>
            <person name="Livny J."/>
            <person name="Vlamakis H."/>
            <person name="Clish C."/>
            <person name="Bullock K."/>
            <person name="Deik A."/>
            <person name="Scott J."/>
            <person name="Pierce K.A."/>
            <person name="Xavier R.J."/>
            <person name="Alm E.J."/>
        </authorList>
    </citation>
    <scope>NUCLEOTIDE SEQUENCE [LARGE SCALE GENOMIC DNA]</scope>
    <source>
        <strain evidence="4 12">BIOML-A14</strain>
        <strain evidence="2 10">BIOML-A160</strain>
        <strain evidence="3 9">BIOML-A163</strain>
        <strain evidence="5 11">BIOML-A2</strain>
    </source>
</reference>
<evidence type="ECO:0000313" key="2">
    <source>
        <dbReference type="EMBL" id="KAA3925867.1"/>
    </source>
</evidence>
<dbReference type="Proteomes" id="UP000318823">
    <property type="component" value="Chromosome"/>
</dbReference>
<dbReference type="Proteomes" id="UP001219389">
    <property type="component" value="Unassembled WGS sequence"/>
</dbReference>
<evidence type="ECO:0000313" key="6">
    <source>
        <dbReference type="EMBL" id="MDC2741375.1"/>
    </source>
</evidence>
<dbReference type="Proteomes" id="UP000365824">
    <property type="component" value="Unassembled WGS sequence"/>
</dbReference>
<feature type="transmembrane region" description="Helical" evidence="1">
    <location>
        <begin position="12"/>
        <end position="29"/>
    </location>
</feature>
<dbReference type="Proteomes" id="UP000323717">
    <property type="component" value="Unassembled WGS sequence"/>
</dbReference>
<dbReference type="EMBL" id="VWLB01000033">
    <property type="protein sequence ID" value="KAA3925867.1"/>
    <property type="molecule type" value="Genomic_DNA"/>
</dbReference>
<dbReference type="STRING" id="28116.Bovatus_00537"/>
<gene>
    <name evidence="7" type="ORF">DYI28_03825</name>
    <name evidence="5" type="ORF">F3B53_02530</name>
    <name evidence="4" type="ORF">F3B98_06870</name>
    <name evidence="3" type="ORF">F3D71_29045</name>
    <name evidence="2" type="ORF">F3F25_18260</name>
    <name evidence="6" type="ORF">PO382_03955</name>
</gene>
<evidence type="ECO:0000313" key="4">
    <source>
        <dbReference type="EMBL" id="KAA4665344.1"/>
    </source>
</evidence>
<accession>A0A139KXJ9</accession>
<dbReference type="RefSeq" id="WP_004311639.1">
    <property type="nucleotide sequence ID" value="NZ_CAKJYS010000001.1"/>
</dbReference>
<dbReference type="Proteomes" id="UP000375690">
    <property type="component" value="Unassembled WGS sequence"/>
</dbReference>
<name>A0A139KXJ9_BACOV</name>
<dbReference type="EMBL" id="CP041395">
    <property type="protein sequence ID" value="QDM07911.1"/>
    <property type="molecule type" value="Genomic_DNA"/>
</dbReference>
<protein>
    <recommendedName>
        <fullName evidence="13">Transmembrane protein</fullName>
    </recommendedName>
</protein>
<evidence type="ECO:0000313" key="5">
    <source>
        <dbReference type="EMBL" id="KAB1330632.1"/>
    </source>
</evidence>
<keyword evidence="1" id="KW-0812">Transmembrane</keyword>
<evidence type="ECO:0000313" key="10">
    <source>
        <dbReference type="Proteomes" id="UP000365824"/>
    </source>
</evidence>
<evidence type="ECO:0000313" key="9">
    <source>
        <dbReference type="Proteomes" id="UP000323717"/>
    </source>
</evidence>
<proteinExistence type="predicted"/>
<reference evidence="6" key="5">
    <citation type="submission" date="2022-10" db="EMBL/GenBank/DDBJ databases">
        <title>Human gut microbiome strain richness.</title>
        <authorList>
            <person name="Chen-Liaw A."/>
        </authorList>
    </citation>
    <scope>NUCLEOTIDE SEQUENCE</scope>
    <source>
        <strain evidence="6">BSD2780120875st1_E1_BSD2780120875_150330</strain>
    </source>
</reference>
<reference evidence="7" key="4">
    <citation type="submission" date="2019-07" db="EMBL/GenBank/DDBJ databases">
        <authorList>
            <person name="Ross B.D."/>
            <person name="Verster A.J."/>
            <person name="Radey M.C."/>
            <person name="Schmidtke D.T."/>
            <person name="Pope C.E."/>
            <person name="Hoffman L.R."/>
            <person name="Hajjar A."/>
            <person name="Peterson S.B."/>
            <person name="Borenstein E."/>
            <person name="Mougous J.D."/>
        </authorList>
    </citation>
    <scope>NUCLEOTIDE SEQUENCE</scope>
    <source>
        <strain evidence="7">3725 D1 iv</strain>
    </source>
</reference>
<evidence type="ECO:0000256" key="1">
    <source>
        <dbReference type="SAM" id="Phobius"/>
    </source>
</evidence>
<dbReference type="AlphaFoldDB" id="A0A139KXJ9"/>
<feature type="transmembrane region" description="Helical" evidence="1">
    <location>
        <begin position="49"/>
        <end position="73"/>
    </location>
</feature>
<evidence type="ECO:0008006" key="13">
    <source>
        <dbReference type="Google" id="ProtNLM"/>
    </source>
</evidence>
<dbReference type="EMBL" id="VWLE01000799">
    <property type="protein sequence ID" value="KAA3934328.1"/>
    <property type="molecule type" value="Genomic_DNA"/>
</dbReference>
<evidence type="ECO:0000313" key="7">
    <source>
        <dbReference type="EMBL" id="QDM07911.1"/>
    </source>
</evidence>
<feature type="transmembrane region" description="Helical" evidence="1">
    <location>
        <begin position="94"/>
        <end position="112"/>
    </location>
</feature>